<evidence type="ECO:0000259" key="2">
    <source>
        <dbReference type="Pfam" id="PF15998"/>
    </source>
</evidence>
<comment type="caution">
    <text evidence="3">The sequence shown here is derived from an EMBL/GenBank/DDBJ whole genome shotgun (WGS) entry which is preliminary data.</text>
</comment>
<keyword evidence="4" id="KW-1185">Reference proteome</keyword>
<evidence type="ECO:0000313" key="4">
    <source>
        <dbReference type="Proteomes" id="UP001233172"/>
    </source>
</evidence>
<evidence type="ECO:0000256" key="1">
    <source>
        <dbReference type="SAM" id="SignalP"/>
    </source>
</evidence>
<reference evidence="3" key="1">
    <citation type="journal article" date="2023" name="PLoS Negl. Trop. Dis.">
        <title>A genome sequence for Biomphalaria pfeifferi, the major vector snail for the human-infecting parasite Schistosoma mansoni.</title>
        <authorList>
            <person name="Bu L."/>
            <person name="Lu L."/>
            <person name="Laidemitt M.R."/>
            <person name="Zhang S.M."/>
            <person name="Mutuku M."/>
            <person name="Mkoji G."/>
            <person name="Steinauer M."/>
            <person name="Loker E.S."/>
        </authorList>
    </citation>
    <scope>NUCLEOTIDE SEQUENCE</scope>
    <source>
        <strain evidence="3">KasaAsao</strain>
    </source>
</reference>
<feature type="chain" id="PRO_5042164970" description="DUF4773 domain-containing protein" evidence="1">
    <location>
        <begin position="16"/>
        <end position="212"/>
    </location>
</feature>
<proteinExistence type="predicted"/>
<dbReference type="Pfam" id="PF15998">
    <property type="entry name" value="DUF4773"/>
    <property type="match status" value="1"/>
</dbReference>
<dbReference type="AlphaFoldDB" id="A0AAD8AST9"/>
<dbReference type="PANTHER" id="PTHR36299">
    <property type="entry name" value="AGAP008005-PA"/>
    <property type="match status" value="1"/>
</dbReference>
<keyword evidence="1" id="KW-0732">Signal</keyword>
<name>A0AAD8AST9_BIOPF</name>
<dbReference type="InterPro" id="IPR031941">
    <property type="entry name" value="DUF4773"/>
</dbReference>
<evidence type="ECO:0000313" key="3">
    <source>
        <dbReference type="EMBL" id="KAK0041742.1"/>
    </source>
</evidence>
<feature type="signal peptide" evidence="1">
    <location>
        <begin position="1"/>
        <end position="15"/>
    </location>
</feature>
<accession>A0AAD8AST9</accession>
<dbReference type="EMBL" id="JASAOG010000263">
    <property type="protein sequence ID" value="KAK0041742.1"/>
    <property type="molecule type" value="Genomic_DNA"/>
</dbReference>
<feature type="domain" description="DUF4773" evidence="2">
    <location>
        <begin position="94"/>
        <end position="208"/>
    </location>
</feature>
<organism evidence="3 4">
    <name type="scientific">Biomphalaria pfeifferi</name>
    <name type="common">Bloodfluke planorb</name>
    <name type="synonym">Freshwater snail</name>
    <dbReference type="NCBI Taxonomy" id="112525"/>
    <lineage>
        <taxon>Eukaryota</taxon>
        <taxon>Metazoa</taxon>
        <taxon>Spiralia</taxon>
        <taxon>Lophotrochozoa</taxon>
        <taxon>Mollusca</taxon>
        <taxon>Gastropoda</taxon>
        <taxon>Heterobranchia</taxon>
        <taxon>Euthyneura</taxon>
        <taxon>Panpulmonata</taxon>
        <taxon>Hygrophila</taxon>
        <taxon>Lymnaeoidea</taxon>
        <taxon>Planorbidae</taxon>
        <taxon>Biomphalaria</taxon>
    </lineage>
</organism>
<reference evidence="3" key="2">
    <citation type="submission" date="2023-04" db="EMBL/GenBank/DDBJ databases">
        <authorList>
            <person name="Bu L."/>
            <person name="Lu L."/>
            <person name="Laidemitt M.R."/>
            <person name="Zhang S.M."/>
            <person name="Mutuku M."/>
            <person name="Mkoji G."/>
            <person name="Steinauer M."/>
            <person name="Loker E.S."/>
        </authorList>
    </citation>
    <scope>NUCLEOTIDE SEQUENCE</scope>
    <source>
        <strain evidence="3">KasaAsao</strain>
        <tissue evidence="3">Whole Snail</tissue>
    </source>
</reference>
<dbReference type="Proteomes" id="UP001233172">
    <property type="component" value="Unassembled WGS sequence"/>
</dbReference>
<gene>
    <name evidence="3" type="ORF">Bpfe_028841</name>
</gene>
<dbReference type="PANTHER" id="PTHR36299:SF2">
    <property type="entry name" value="DUF4773 DOMAIN-CONTAINING PROTEIN"/>
    <property type="match status" value="1"/>
</dbReference>
<protein>
    <recommendedName>
        <fullName evidence="2">DUF4773 domain-containing protein</fullName>
    </recommendedName>
</protein>
<sequence length="212" mass="23541">MNILVVTILYGLSLGSSFGKWNSPLSQRVLHILQGNVPKVIGTAFSKDDGASSNLNDKVDQSNDIFPEMIKELMTEALVASNYNLKDLTFTQNNCWCRDFTCGCCFQVNLKKIHLKATVCDTITYLPNELGVQATLTINGKIIVNQKISASNRPPICKGISFVNRLAGMCVRFSNLNVRNKHFTGCAELEVQWIRAVVVKVNLGCFKIPPRK</sequence>